<proteinExistence type="predicted"/>
<dbReference type="AlphaFoldDB" id="A0A6G9YYW6"/>
<dbReference type="Proteomes" id="UP000500953">
    <property type="component" value="Chromosome"/>
</dbReference>
<name>A0A6G9YYW6_9NOCA</name>
<protein>
    <submittedName>
        <fullName evidence="1">Transposase</fullName>
    </submittedName>
</protein>
<evidence type="ECO:0000313" key="2">
    <source>
        <dbReference type="Proteomes" id="UP000500953"/>
    </source>
</evidence>
<dbReference type="EMBL" id="CP046173">
    <property type="protein sequence ID" value="QIS18013.1"/>
    <property type="molecule type" value="Genomic_DNA"/>
</dbReference>
<sequence length="121" mass="13520">MIHARLVGTGAVRVIAAHDWLVPSGAWGCFCDYLDGAPAHAWDQGHDPCQCGSGRQPREEGLGRRAPTRFRRRAIQKRHAVECGIGQLKENRAVAIRFDRLAVRYLATVGIAAINQWLRHR</sequence>
<gene>
    <name evidence="1" type="ORF">F6W96_06570</name>
</gene>
<accession>A0A6G9YYW6</accession>
<organism evidence="1 2">
    <name type="scientific">Nocardia terpenica</name>
    <dbReference type="NCBI Taxonomy" id="455432"/>
    <lineage>
        <taxon>Bacteria</taxon>
        <taxon>Bacillati</taxon>
        <taxon>Actinomycetota</taxon>
        <taxon>Actinomycetes</taxon>
        <taxon>Mycobacteriales</taxon>
        <taxon>Nocardiaceae</taxon>
        <taxon>Nocardia</taxon>
    </lineage>
</organism>
<reference evidence="1 2" key="1">
    <citation type="journal article" date="2019" name="ACS Chem. Biol.">
        <title>Identification and Mobilization of a Cryptic Antibiotic Biosynthesis Gene Locus from a Human-Pathogenic Nocardia Isolate.</title>
        <authorList>
            <person name="Herisse M."/>
            <person name="Ishida K."/>
            <person name="Porter J.L."/>
            <person name="Howden B."/>
            <person name="Hertweck C."/>
            <person name="Stinear T.P."/>
            <person name="Pidot S.J."/>
        </authorList>
    </citation>
    <scope>NUCLEOTIDE SEQUENCE [LARGE SCALE GENOMIC DNA]</scope>
    <source>
        <strain evidence="1 2">AUSMDU00012715</strain>
    </source>
</reference>
<evidence type="ECO:0000313" key="1">
    <source>
        <dbReference type="EMBL" id="QIS18013.1"/>
    </source>
</evidence>